<feature type="transmembrane region" description="Helical" evidence="2">
    <location>
        <begin position="314"/>
        <end position="333"/>
    </location>
</feature>
<evidence type="ECO:0000313" key="3">
    <source>
        <dbReference type="EMBL" id="MFD2457999.1"/>
    </source>
</evidence>
<comment type="caution">
    <text evidence="3">The sequence shown here is derived from an EMBL/GenBank/DDBJ whole genome shotgun (WGS) entry which is preliminary data.</text>
</comment>
<feature type="transmembrane region" description="Helical" evidence="2">
    <location>
        <begin position="135"/>
        <end position="152"/>
    </location>
</feature>
<feature type="transmembrane region" description="Helical" evidence="2">
    <location>
        <begin position="213"/>
        <end position="230"/>
    </location>
</feature>
<name>A0ABW5GFV8_9PSEU</name>
<feature type="transmembrane region" description="Helical" evidence="2">
    <location>
        <begin position="363"/>
        <end position="381"/>
    </location>
</feature>
<feature type="transmembrane region" description="Helical" evidence="2">
    <location>
        <begin position="514"/>
        <end position="534"/>
    </location>
</feature>
<sequence length="595" mass="61330">MTTDRDRILGLAGEIDDLGRRLAAVGAELRAIRTTQEAPAPPPVMATPPMPPPPMYWPPQQPPQPPHQQWHQPPPVPPQPVYRPVPRPTLVETLGKQGAGSKIVAWVGGAVTLLGIVLLLVLAVQRGWLGPLPRVLSGGAFGLALIGTGMWLHRRPVGRTGAFALVGTGIATLYLDAVAATALYDFLPSLAGLALGLLVTVGGILVAVRWDSALLATAVVLGCAVCAPMITGGFSAELVLFLLVVQAATAPVQLRREWTALTLSSAFPPIIASVVSTALLGSPGSWANTGAALGVALLGVALALIVLRRKENDPGALALLATSAAPALIAALLLPKTGAVLVAGGISLVLLGIWATRRWWPGYVGDLAGLAGLIALMQATMTQFDGTARAAVLLGEALVLVFLARWSRNRFAMAASLGFAAVGGLVGIVHDYSPALLVLFGDRTTGVLVGALVVAVLILAAAILLPWTAFRLEVLRAPAANPLPWLLAGVAVLYGAAGAVLCATLLVLPDRTGFLTGHVLITVSWTVAALLLLVRGIDVVALRVTGLVLVGAAVLKLVLFDLAALDGMARVAAFLGAGLALLVAGVRYARVVRES</sequence>
<feature type="compositionally biased region" description="Pro residues" evidence="1">
    <location>
        <begin position="39"/>
        <end position="76"/>
    </location>
</feature>
<organism evidence="3 4">
    <name type="scientific">Amycolatopsis samaneae</name>
    <dbReference type="NCBI Taxonomy" id="664691"/>
    <lineage>
        <taxon>Bacteria</taxon>
        <taxon>Bacillati</taxon>
        <taxon>Actinomycetota</taxon>
        <taxon>Actinomycetes</taxon>
        <taxon>Pseudonocardiales</taxon>
        <taxon>Pseudonocardiaceae</taxon>
        <taxon>Amycolatopsis</taxon>
    </lineage>
</organism>
<proteinExistence type="predicted"/>
<keyword evidence="2" id="KW-0812">Transmembrane</keyword>
<feature type="transmembrane region" description="Helical" evidence="2">
    <location>
        <begin position="103"/>
        <end position="123"/>
    </location>
</feature>
<keyword evidence="4" id="KW-1185">Reference proteome</keyword>
<feature type="transmembrane region" description="Helical" evidence="2">
    <location>
        <begin position="190"/>
        <end position="208"/>
    </location>
</feature>
<dbReference type="PANTHER" id="PTHR38434:SF1">
    <property type="entry name" value="BLL2549 PROTEIN"/>
    <property type="match status" value="1"/>
</dbReference>
<dbReference type="Pfam" id="PF10101">
    <property type="entry name" value="DUF2339"/>
    <property type="match status" value="1"/>
</dbReference>
<dbReference type="InterPro" id="IPR019286">
    <property type="entry name" value="DUF2339_TM"/>
</dbReference>
<feature type="transmembrane region" description="Helical" evidence="2">
    <location>
        <begin position="387"/>
        <end position="404"/>
    </location>
</feature>
<feature type="transmembrane region" description="Helical" evidence="2">
    <location>
        <begin position="482"/>
        <end position="508"/>
    </location>
</feature>
<reference evidence="4" key="1">
    <citation type="journal article" date="2019" name="Int. J. Syst. Evol. Microbiol.">
        <title>The Global Catalogue of Microorganisms (GCM) 10K type strain sequencing project: providing services to taxonomists for standard genome sequencing and annotation.</title>
        <authorList>
            <consortium name="The Broad Institute Genomics Platform"/>
            <consortium name="The Broad Institute Genome Sequencing Center for Infectious Disease"/>
            <person name="Wu L."/>
            <person name="Ma J."/>
        </authorList>
    </citation>
    <scope>NUCLEOTIDE SEQUENCE [LARGE SCALE GENOMIC DNA]</scope>
    <source>
        <strain evidence="4">CGMCC 4.7643</strain>
    </source>
</reference>
<keyword evidence="2" id="KW-0472">Membrane</keyword>
<dbReference type="Proteomes" id="UP001597419">
    <property type="component" value="Unassembled WGS sequence"/>
</dbReference>
<evidence type="ECO:0000256" key="1">
    <source>
        <dbReference type="SAM" id="MobiDB-lite"/>
    </source>
</evidence>
<evidence type="ECO:0000313" key="4">
    <source>
        <dbReference type="Proteomes" id="UP001597419"/>
    </source>
</evidence>
<feature type="transmembrane region" description="Helical" evidence="2">
    <location>
        <begin position="571"/>
        <end position="589"/>
    </location>
</feature>
<evidence type="ECO:0000256" key="2">
    <source>
        <dbReference type="SAM" id="Phobius"/>
    </source>
</evidence>
<keyword evidence="2" id="KW-1133">Transmembrane helix</keyword>
<feature type="transmembrane region" description="Helical" evidence="2">
    <location>
        <begin position="449"/>
        <end position="470"/>
    </location>
</feature>
<dbReference type="RefSeq" id="WP_345395797.1">
    <property type="nucleotide sequence ID" value="NZ_BAABHG010000007.1"/>
</dbReference>
<feature type="transmembrane region" description="Helical" evidence="2">
    <location>
        <begin position="339"/>
        <end position="356"/>
    </location>
</feature>
<feature type="transmembrane region" description="Helical" evidence="2">
    <location>
        <begin position="411"/>
        <end position="429"/>
    </location>
</feature>
<accession>A0ABW5GFV8</accession>
<feature type="transmembrane region" description="Helical" evidence="2">
    <location>
        <begin position="286"/>
        <end position="307"/>
    </location>
</feature>
<feature type="transmembrane region" description="Helical" evidence="2">
    <location>
        <begin position="546"/>
        <end position="565"/>
    </location>
</feature>
<feature type="transmembrane region" description="Helical" evidence="2">
    <location>
        <begin position="164"/>
        <end position="184"/>
    </location>
</feature>
<dbReference type="PANTHER" id="PTHR38434">
    <property type="entry name" value="BLL2549 PROTEIN"/>
    <property type="match status" value="1"/>
</dbReference>
<gene>
    <name evidence="3" type="ORF">ACFSYJ_05300</name>
</gene>
<feature type="region of interest" description="Disordered" evidence="1">
    <location>
        <begin position="36"/>
        <end position="76"/>
    </location>
</feature>
<protein>
    <submittedName>
        <fullName evidence="3">DUF2339 domain-containing protein</fullName>
    </submittedName>
</protein>
<dbReference type="EMBL" id="JBHUKU010000003">
    <property type="protein sequence ID" value="MFD2457999.1"/>
    <property type="molecule type" value="Genomic_DNA"/>
</dbReference>